<evidence type="ECO:0000256" key="1">
    <source>
        <dbReference type="ARBA" id="ARBA00001957"/>
    </source>
</evidence>
<evidence type="ECO:0000259" key="10">
    <source>
        <dbReference type="PROSITE" id="PS50075"/>
    </source>
</evidence>
<dbReference type="SUPFAM" id="SSF56801">
    <property type="entry name" value="Acetyl-CoA synthetase-like"/>
    <property type="match status" value="1"/>
</dbReference>
<dbReference type="InterPro" id="IPR001242">
    <property type="entry name" value="Condensation_dom"/>
</dbReference>
<comment type="pathway">
    <text evidence="2">Siderophore biosynthesis; mycobactin biosynthesis.</text>
</comment>
<keyword evidence="7" id="KW-0436">Ligase</keyword>
<organism evidence="11 12">
    <name type="scientific">Streptomyces tremellae</name>
    <dbReference type="NCBI Taxonomy" id="1124239"/>
    <lineage>
        <taxon>Bacteria</taxon>
        <taxon>Bacillati</taxon>
        <taxon>Actinomycetota</taxon>
        <taxon>Actinomycetes</taxon>
        <taxon>Kitasatosporales</taxon>
        <taxon>Streptomycetaceae</taxon>
        <taxon>Streptomyces</taxon>
    </lineage>
</organism>
<dbReference type="InterPro" id="IPR000873">
    <property type="entry name" value="AMP-dep_synth/lig_dom"/>
</dbReference>
<comment type="caution">
    <text evidence="11">The sequence shown here is derived from an EMBL/GenBank/DDBJ whole genome shotgun (WGS) entry which is preliminary data.</text>
</comment>
<dbReference type="InterPro" id="IPR025110">
    <property type="entry name" value="AMP-bd_C"/>
</dbReference>
<dbReference type="Gene3D" id="3.30.300.30">
    <property type="match status" value="1"/>
</dbReference>
<name>A0ABP7FFF6_9ACTN</name>
<reference evidence="12" key="1">
    <citation type="journal article" date="2019" name="Int. J. Syst. Evol. Microbiol.">
        <title>The Global Catalogue of Microorganisms (GCM) 10K type strain sequencing project: providing services to taxonomists for standard genome sequencing and annotation.</title>
        <authorList>
            <consortium name="The Broad Institute Genomics Platform"/>
            <consortium name="The Broad Institute Genome Sequencing Center for Infectious Disease"/>
            <person name="Wu L."/>
            <person name="Ma J."/>
        </authorList>
    </citation>
    <scope>NUCLEOTIDE SEQUENCE [LARGE SCALE GENOMIC DNA]</scope>
    <source>
        <strain evidence="12">JCM 30846</strain>
    </source>
</reference>
<evidence type="ECO:0000256" key="9">
    <source>
        <dbReference type="SAM" id="MobiDB-lite"/>
    </source>
</evidence>
<evidence type="ECO:0000313" key="12">
    <source>
        <dbReference type="Proteomes" id="UP001499884"/>
    </source>
</evidence>
<feature type="region of interest" description="Disordered" evidence="9">
    <location>
        <begin position="83"/>
        <end position="107"/>
    </location>
</feature>
<dbReference type="Gene3D" id="3.40.50.12780">
    <property type="entry name" value="N-terminal domain of ligase-like"/>
    <property type="match status" value="1"/>
</dbReference>
<dbReference type="InterPro" id="IPR010071">
    <property type="entry name" value="AA_adenyl_dom"/>
</dbReference>
<dbReference type="CDD" id="cd19535">
    <property type="entry name" value="Cyc_NRPS"/>
    <property type="match status" value="1"/>
</dbReference>
<dbReference type="SUPFAM" id="SSF47336">
    <property type="entry name" value="ACP-like"/>
    <property type="match status" value="2"/>
</dbReference>
<dbReference type="EMBL" id="BAABEP010000028">
    <property type="protein sequence ID" value="GAA3738554.1"/>
    <property type="molecule type" value="Genomic_DNA"/>
</dbReference>
<evidence type="ECO:0000256" key="6">
    <source>
        <dbReference type="ARBA" id="ARBA00022553"/>
    </source>
</evidence>
<feature type="domain" description="Carrier" evidence="10">
    <location>
        <begin position="1"/>
        <end position="77"/>
    </location>
</feature>
<keyword evidence="12" id="KW-1185">Reference proteome</keyword>
<dbReference type="Pfam" id="PF00501">
    <property type="entry name" value="AMP-binding"/>
    <property type="match status" value="1"/>
</dbReference>
<comment type="similarity">
    <text evidence="3">Belongs to the ATP-dependent AMP-binding enzyme family. MbtB subfamily.</text>
</comment>
<dbReference type="InterPro" id="IPR020845">
    <property type="entry name" value="AMP-binding_CS"/>
</dbReference>
<dbReference type="Gene3D" id="1.10.1200.10">
    <property type="entry name" value="ACP-like"/>
    <property type="match status" value="2"/>
</dbReference>
<evidence type="ECO:0000256" key="7">
    <source>
        <dbReference type="ARBA" id="ARBA00022598"/>
    </source>
</evidence>
<dbReference type="Proteomes" id="UP001499884">
    <property type="component" value="Unassembled WGS sequence"/>
</dbReference>
<protein>
    <recommendedName>
        <fullName evidence="4">Phenyloxazoline synthase MbtB</fullName>
    </recommendedName>
    <alternativeName>
        <fullName evidence="8">Mycobactin synthetase protein B</fullName>
    </alternativeName>
</protein>
<dbReference type="Pfam" id="PF00668">
    <property type="entry name" value="Condensation"/>
    <property type="match status" value="1"/>
</dbReference>
<evidence type="ECO:0000256" key="3">
    <source>
        <dbReference type="ARBA" id="ARBA00007380"/>
    </source>
</evidence>
<dbReference type="Pfam" id="PF00550">
    <property type="entry name" value="PP-binding"/>
    <property type="match status" value="2"/>
</dbReference>
<dbReference type="Gene3D" id="3.30.559.10">
    <property type="entry name" value="Chloramphenicol acetyltransferase-like domain"/>
    <property type="match status" value="1"/>
</dbReference>
<dbReference type="RefSeq" id="WP_345649084.1">
    <property type="nucleotide sequence ID" value="NZ_BAABEP010000028.1"/>
</dbReference>
<dbReference type="InterPro" id="IPR006162">
    <property type="entry name" value="Ppantetheine_attach_site"/>
</dbReference>
<feature type="domain" description="Carrier" evidence="10">
    <location>
        <begin position="1070"/>
        <end position="1146"/>
    </location>
</feature>
<dbReference type="Gene3D" id="3.30.559.30">
    <property type="entry name" value="Nonribosomal peptide synthetase, condensation domain"/>
    <property type="match status" value="1"/>
</dbReference>
<dbReference type="NCBIfam" id="TIGR01733">
    <property type="entry name" value="AA-adenyl-dom"/>
    <property type="match status" value="1"/>
</dbReference>
<dbReference type="SUPFAM" id="SSF52777">
    <property type="entry name" value="CoA-dependent acyltransferases"/>
    <property type="match status" value="2"/>
</dbReference>
<comment type="cofactor">
    <cofactor evidence="1">
        <name>pantetheine 4'-phosphate</name>
        <dbReference type="ChEBI" id="CHEBI:47942"/>
    </cofactor>
</comment>
<dbReference type="PROSITE" id="PS50075">
    <property type="entry name" value="CARRIER"/>
    <property type="match status" value="2"/>
</dbReference>
<dbReference type="Pfam" id="PF13193">
    <property type="entry name" value="AMP-binding_C"/>
    <property type="match status" value="1"/>
</dbReference>
<feature type="compositionally biased region" description="Low complexity" evidence="9">
    <location>
        <begin position="83"/>
        <end position="101"/>
    </location>
</feature>
<dbReference type="PANTHER" id="PTHR45527">
    <property type="entry name" value="NONRIBOSOMAL PEPTIDE SYNTHETASE"/>
    <property type="match status" value="1"/>
</dbReference>
<dbReference type="PROSITE" id="PS00012">
    <property type="entry name" value="PHOSPHOPANTETHEINE"/>
    <property type="match status" value="1"/>
</dbReference>
<dbReference type="InterPro" id="IPR009081">
    <property type="entry name" value="PP-bd_ACP"/>
</dbReference>
<evidence type="ECO:0000256" key="2">
    <source>
        <dbReference type="ARBA" id="ARBA00005102"/>
    </source>
</evidence>
<accession>A0ABP7FFF6</accession>
<evidence type="ECO:0000256" key="4">
    <source>
        <dbReference type="ARBA" id="ARBA00016743"/>
    </source>
</evidence>
<keyword evidence="5" id="KW-0596">Phosphopantetheine</keyword>
<dbReference type="InterPro" id="IPR057737">
    <property type="entry name" value="Condensation_MtbB-like"/>
</dbReference>
<gene>
    <name evidence="11" type="ORF">GCM10023082_39690</name>
</gene>
<evidence type="ECO:0000256" key="5">
    <source>
        <dbReference type="ARBA" id="ARBA00022450"/>
    </source>
</evidence>
<sequence>MTDASIVDALIGDVRAQLTEGDEIPEESDNLIEWGLDSIGLMRLAARWRREGIDVSFGDLAVQPTLAHWRALLLAADPASADPAPEAAQAAGAPAEAAEAQDGADDGTFPLAPLQHAYWIGREPGQRLGGVAAHLYTEFDGAGVDPERLARAVGEVTRRHPMLRAQVTGDGGQRVLAERPFPPVAVTDLREADPPEADRALERLREERSHQTLAIEEGQVFEIGLALLPGGRTRVAVDVDMVAADARSYRLLLAELARAYASGGALPPAPAYDYRRYLAERAESGAAAVERDARWWRERLDSLPDAPELPADPRASRPERIGRRAHRLTAAQRDGLAARARAHGVTLAVAFATAYAEVIGAWSANPRFLLNVPLFDREPLDPAVPGLVGDFTSSVLLSADVSRPEPFAERALGLQAQLHERARHAAFSGVHLLRELGRATGSPVVAPVVFTSALGLGDLFAPEVTDAFGEPVWMISQGPQVVLDAQVTEVAGEVLVNWDVREDVLLPGVADAMFAAFTGLLDRLTGDAAAWTSPVGALLPERQRQERERADAAAARPESGGLLHSGFFEAAARAPEAPALLWGEDGCLSYGQLADRALRVAGALRAAGSAPGDTVAVSLPKGPEQIASVLGVLAAGCTYLPIGADQPDARLRRVVSLAGCRVVLTDRSSGAGEGVAVLRPADALGHGGPLPAPHLGGGVGAAELAPAYVLFTSGSTGEPKGVEVGHEAAMNTIADLVGRYGLGPRDRTLGVSAMEFDLSVFDVFAALTAGGAVVVVREAERGDARAWAALVRRHRVTVLNCVPVLLDMLLVAAGDATDTGLGDSLRVVLLGGDWVGTDLPGRLAARVPGCRFVALGGTTETAIHSTVYEVEDPDALPASWRAVPYGAPLGGVACRVVDEQGRDRPKWAAGELWIGGAGLARGYRGDPVRTADRFVEHEGLRWYRTGDLARYLPGGVLEFLGRADQQVKLRGYRIELGEVEAALAAQPGVRRAVACCSDRRGGSLRAMVEAGPGTDEEALRAGAGDLLPGYMVPDRVVVRDALPLNRNGKPDRSAIAGALWEERDSGQPAAPAGPLETLLLSVWQEVLRERDLGPDDDFIGSGGDSVLATRIVARLRDLTQTDAVRVQDVLGSHTVAGMARALLAADPGWQEIAELTLAVASMTPEELARELAAG</sequence>
<dbReference type="PANTHER" id="PTHR45527:SF10">
    <property type="entry name" value="PYOCHELIN SYNTHASE PCHF"/>
    <property type="match status" value="1"/>
</dbReference>
<proteinExistence type="inferred from homology"/>
<dbReference type="InterPro" id="IPR023213">
    <property type="entry name" value="CAT-like_dom_sf"/>
</dbReference>
<dbReference type="PROSITE" id="PS00455">
    <property type="entry name" value="AMP_BINDING"/>
    <property type="match status" value="1"/>
</dbReference>
<keyword evidence="6" id="KW-0597">Phosphoprotein</keyword>
<evidence type="ECO:0000256" key="8">
    <source>
        <dbReference type="ARBA" id="ARBA00033440"/>
    </source>
</evidence>
<dbReference type="InterPro" id="IPR042099">
    <property type="entry name" value="ANL_N_sf"/>
</dbReference>
<evidence type="ECO:0000313" key="11">
    <source>
        <dbReference type="EMBL" id="GAA3738554.1"/>
    </source>
</evidence>
<dbReference type="InterPro" id="IPR036736">
    <property type="entry name" value="ACP-like_sf"/>
</dbReference>
<dbReference type="InterPro" id="IPR045851">
    <property type="entry name" value="AMP-bd_C_sf"/>
</dbReference>